<evidence type="ECO:0000313" key="3">
    <source>
        <dbReference type="Proteomes" id="UP001149142"/>
    </source>
</evidence>
<keyword evidence="3" id="KW-1185">Reference proteome</keyword>
<dbReference type="EMBL" id="JAPFGC010000002">
    <property type="protein sequence ID" value="MDA0176689.1"/>
    <property type="molecule type" value="Genomic_DNA"/>
</dbReference>
<dbReference type="PANTHER" id="PTHR42663:SF6">
    <property type="entry name" value="HYDROLASE C777.06C-RELATED"/>
    <property type="match status" value="1"/>
</dbReference>
<dbReference type="SMART" id="SM00849">
    <property type="entry name" value="Lactamase_B"/>
    <property type="match status" value="1"/>
</dbReference>
<dbReference type="Proteomes" id="UP001149142">
    <property type="component" value="Unassembled WGS sequence"/>
</dbReference>
<dbReference type="SUPFAM" id="SSF56281">
    <property type="entry name" value="Metallo-hydrolase/oxidoreductase"/>
    <property type="match status" value="1"/>
</dbReference>
<dbReference type="InterPro" id="IPR001279">
    <property type="entry name" value="Metallo-B-lactamas"/>
</dbReference>
<dbReference type="CDD" id="cd16279">
    <property type="entry name" value="metallo-hydrolase-like_MBL-fold"/>
    <property type="match status" value="1"/>
</dbReference>
<sequence>MKITFLGTGTSQGIPIIGSDHPVCLSKNPKDKRLRVSVLIQWDNYSYVIDCGPDFRQQMLRADVKSIDGILFTHEHADHTAGLDDIRPFFFRQGDIPIYAHKRVVDQLKQRFAYIFETENKYPGAPNLEVNLVKNQPFKLENLEVIPIEVYHHKLQVFGYRFNNFAYLTDVKTIPDAELEKLKNLDVLVINALREQPHISHLNLEEALQIVSILQPKKTYFTHISHLLGFHDEVEKNLPENVFLAYDQLQITI</sequence>
<dbReference type="Gene3D" id="3.60.15.10">
    <property type="entry name" value="Ribonuclease Z/Hydroxyacylglutathione hydrolase-like"/>
    <property type="match status" value="1"/>
</dbReference>
<comment type="caution">
    <text evidence="2">The sequence shown here is derived from an EMBL/GenBank/DDBJ whole genome shotgun (WGS) entry which is preliminary data.</text>
</comment>
<evidence type="ECO:0000313" key="2">
    <source>
        <dbReference type="EMBL" id="MDA0176689.1"/>
    </source>
</evidence>
<reference evidence="2" key="1">
    <citation type="submission" date="2022-11" db="EMBL/GenBank/DDBJ databases">
        <title>Refractory cell wall polysaccharides provide important carbon source for microbial heterotrophs in the hadal ocean.</title>
        <authorList>
            <person name="Zhu X."/>
        </authorList>
    </citation>
    <scope>NUCLEOTIDE SEQUENCE</scope>
    <source>
        <strain evidence="2">MTRN7</strain>
    </source>
</reference>
<evidence type="ECO:0000259" key="1">
    <source>
        <dbReference type="SMART" id="SM00849"/>
    </source>
</evidence>
<proteinExistence type="predicted"/>
<feature type="domain" description="Metallo-beta-lactamase" evidence="1">
    <location>
        <begin position="34"/>
        <end position="223"/>
    </location>
</feature>
<dbReference type="Pfam" id="PF12706">
    <property type="entry name" value="Lactamase_B_2"/>
    <property type="match status" value="1"/>
</dbReference>
<dbReference type="InterPro" id="IPR036866">
    <property type="entry name" value="RibonucZ/Hydroxyglut_hydro"/>
</dbReference>
<name>A0ABT4RXY7_9FLAO</name>
<accession>A0ABT4RXY7</accession>
<protein>
    <submittedName>
        <fullName evidence="2">MBL fold metallo-hydrolase</fullName>
    </submittedName>
</protein>
<dbReference type="RefSeq" id="WP_270005137.1">
    <property type="nucleotide sequence ID" value="NZ_CAXQEU010000047.1"/>
</dbReference>
<gene>
    <name evidence="2" type="ORF">OOZ35_04190</name>
</gene>
<dbReference type="PANTHER" id="PTHR42663">
    <property type="entry name" value="HYDROLASE C777.06C-RELATED-RELATED"/>
    <property type="match status" value="1"/>
</dbReference>
<organism evidence="2 3">
    <name type="scientific">Mesoflavibacter profundi</name>
    <dbReference type="NCBI Taxonomy" id="2708110"/>
    <lineage>
        <taxon>Bacteria</taxon>
        <taxon>Pseudomonadati</taxon>
        <taxon>Bacteroidota</taxon>
        <taxon>Flavobacteriia</taxon>
        <taxon>Flavobacteriales</taxon>
        <taxon>Flavobacteriaceae</taxon>
        <taxon>Mesoflavibacter</taxon>
    </lineage>
</organism>